<evidence type="ECO:0000313" key="8">
    <source>
        <dbReference type="EMBL" id="ASW89066.1"/>
    </source>
</evidence>
<keyword evidence="4" id="KW-0249">Electron transport</keyword>
<evidence type="ECO:0000256" key="5">
    <source>
        <dbReference type="ARBA" id="ARBA00023004"/>
    </source>
</evidence>
<organism evidence="8 9">
    <name type="scientific">Mycobacterium marseillense</name>
    <dbReference type="NCBI Taxonomy" id="701042"/>
    <lineage>
        <taxon>Bacteria</taxon>
        <taxon>Bacillati</taxon>
        <taxon>Actinomycetota</taxon>
        <taxon>Actinomycetes</taxon>
        <taxon>Mycobacteriales</taxon>
        <taxon>Mycobacteriaceae</taxon>
        <taxon>Mycobacterium</taxon>
        <taxon>Mycobacterium avium complex (MAC)</taxon>
    </lineage>
</organism>
<dbReference type="PANTHER" id="PTHR36923:SF3">
    <property type="entry name" value="FERREDOXIN"/>
    <property type="match status" value="1"/>
</dbReference>
<keyword evidence="5" id="KW-0408">Iron</keyword>
<evidence type="ECO:0000256" key="4">
    <source>
        <dbReference type="ARBA" id="ARBA00022982"/>
    </source>
</evidence>
<evidence type="ECO:0000256" key="6">
    <source>
        <dbReference type="ARBA" id="ARBA00023014"/>
    </source>
</evidence>
<accession>A0AAC9YJ70</accession>
<dbReference type="PANTHER" id="PTHR36923">
    <property type="entry name" value="FERREDOXIN"/>
    <property type="match status" value="1"/>
</dbReference>
<keyword evidence="6" id="KW-0411">Iron-sulfur</keyword>
<gene>
    <name evidence="8" type="ORF">CKJ54_03505</name>
</gene>
<evidence type="ECO:0000256" key="7">
    <source>
        <dbReference type="ARBA" id="ARBA00023291"/>
    </source>
</evidence>
<dbReference type="GO" id="GO:0046872">
    <property type="term" value="F:metal ion binding"/>
    <property type="evidence" value="ECO:0007669"/>
    <property type="project" value="UniProtKB-KW"/>
</dbReference>
<comment type="cofactor">
    <cofactor evidence="1">
        <name>[3Fe-4S] cluster</name>
        <dbReference type="ChEBI" id="CHEBI:21137"/>
    </cofactor>
</comment>
<dbReference type="InterPro" id="IPR051269">
    <property type="entry name" value="Fe-S_cluster_ET"/>
</dbReference>
<evidence type="ECO:0000256" key="2">
    <source>
        <dbReference type="ARBA" id="ARBA00022448"/>
    </source>
</evidence>
<dbReference type="KEGG" id="mmal:CKJ54_03505"/>
<keyword evidence="3" id="KW-0479">Metal-binding</keyword>
<reference evidence="8 9" key="1">
    <citation type="submission" date="2017-08" db="EMBL/GenBank/DDBJ databases">
        <title>Phylogentic analysis of Mycobacterium avium complex whole genomes.</title>
        <authorList>
            <person name="Caverly L.J."/>
            <person name="Spilker T."/>
            <person name="LiPuma J."/>
        </authorList>
    </citation>
    <scope>NUCLEOTIDE SEQUENCE [LARGE SCALE GENOMIC DNA]</scope>
    <source>
        <strain evidence="8 9">FLAC0026</strain>
    </source>
</reference>
<dbReference type="EMBL" id="CP023147">
    <property type="protein sequence ID" value="ASW89066.1"/>
    <property type="molecule type" value="Genomic_DNA"/>
</dbReference>
<dbReference type="GO" id="GO:0051538">
    <property type="term" value="F:3 iron, 4 sulfur cluster binding"/>
    <property type="evidence" value="ECO:0007669"/>
    <property type="project" value="UniProtKB-KW"/>
</dbReference>
<dbReference type="SUPFAM" id="SSF54862">
    <property type="entry name" value="4Fe-4S ferredoxins"/>
    <property type="match status" value="1"/>
</dbReference>
<evidence type="ECO:0000256" key="1">
    <source>
        <dbReference type="ARBA" id="ARBA00001927"/>
    </source>
</evidence>
<evidence type="ECO:0000256" key="3">
    <source>
        <dbReference type="ARBA" id="ARBA00022723"/>
    </source>
</evidence>
<dbReference type="Pfam" id="PF13370">
    <property type="entry name" value="Fer4_13"/>
    <property type="match status" value="1"/>
</dbReference>
<dbReference type="RefSeq" id="WP_067165630.1">
    <property type="nucleotide sequence ID" value="NZ_CP023147.1"/>
</dbReference>
<protein>
    <submittedName>
        <fullName evidence="8">Ferredoxin</fullName>
    </submittedName>
</protein>
<dbReference type="Gene3D" id="3.30.70.20">
    <property type="match status" value="1"/>
</dbReference>
<keyword evidence="7" id="KW-0003">3Fe-4S</keyword>
<dbReference type="Proteomes" id="UP000216246">
    <property type="component" value="Chromosome"/>
</dbReference>
<sequence length="66" mass="6995">MRVRVEPRLCEAHALCVEIAPEVFDLGDDIATCDEERAEALRPSVEAAVAACPRQAISVVTGDASA</sequence>
<name>A0AAC9YJ70_9MYCO</name>
<dbReference type="AlphaFoldDB" id="A0AAC9YJ70"/>
<evidence type="ECO:0000313" key="9">
    <source>
        <dbReference type="Proteomes" id="UP000216246"/>
    </source>
</evidence>
<keyword evidence="2" id="KW-0813">Transport</keyword>
<proteinExistence type="predicted"/>